<dbReference type="PANTHER" id="PTHR48258">
    <property type="entry name" value="DUF4218 DOMAIN-CONTAINING PROTEIN-RELATED"/>
    <property type="match status" value="1"/>
</dbReference>
<dbReference type="Proteomes" id="UP000734854">
    <property type="component" value="Unassembled WGS sequence"/>
</dbReference>
<dbReference type="PANTHER" id="PTHR48258:SF10">
    <property type="entry name" value="DUF4218 DOMAIN-CONTAINING PROTEIN"/>
    <property type="match status" value="1"/>
</dbReference>
<accession>A0A8J5GMJ8</accession>
<organism evidence="4 5">
    <name type="scientific">Zingiber officinale</name>
    <name type="common">Ginger</name>
    <name type="synonym">Amomum zingiber</name>
    <dbReference type="NCBI Taxonomy" id="94328"/>
    <lineage>
        <taxon>Eukaryota</taxon>
        <taxon>Viridiplantae</taxon>
        <taxon>Streptophyta</taxon>
        <taxon>Embryophyta</taxon>
        <taxon>Tracheophyta</taxon>
        <taxon>Spermatophyta</taxon>
        <taxon>Magnoliopsida</taxon>
        <taxon>Liliopsida</taxon>
        <taxon>Zingiberales</taxon>
        <taxon>Zingiberaceae</taxon>
        <taxon>Zingiber</taxon>
    </lineage>
</organism>
<comment type="caution">
    <text evidence="4">The sequence shown here is derived from an EMBL/GenBank/DDBJ whole genome shotgun (WGS) entry which is preliminary data.</text>
</comment>
<dbReference type="AlphaFoldDB" id="A0A8J5GMJ8"/>
<dbReference type="InterPro" id="IPR025312">
    <property type="entry name" value="DUF4216"/>
</dbReference>
<feature type="region of interest" description="Disordered" evidence="1">
    <location>
        <begin position="669"/>
        <end position="693"/>
    </location>
</feature>
<feature type="domain" description="Transposase-associated" evidence="3">
    <location>
        <begin position="2"/>
        <end position="55"/>
    </location>
</feature>
<dbReference type="Pfam" id="PF13963">
    <property type="entry name" value="Transpos_assoc"/>
    <property type="match status" value="1"/>
</dbReference>
<protein>
    <recommendedName>
        <fullName evidence="6">Transposase-associated domain-containing protein</fullName>
    </recommendedName>
</protein>
<sequence>MFVAHAVEYINEEGKIRCPCNNCLNHRLHPPGLVEIHLVRYGIQQSYKVWDYHGEQYEHPPIEHEDLSDTDAPDEMTNVLADLTGPVEIGESSEPIQQEGFQTENFDDMLEEIEKELYPGCVNFSALNFLVNEMRAVGSSEATDELYALANRSNFTVYSYSGAIINGVKFLVEQRDVRRTTQNSGILVPGIGGQNYYGVLQDVIELCYLKDCKVLIFKCKWFDTDPRRRRIQEDNRFTSIYTGAEWYKNDPFILASQAKSVYYLNDIKNGPMWKLVQAYAPHNVWDYPNIEVENDVDKTTTDAHVVQELNSQPLQLVVELPELENVSFYRDDIEPTEVINIDQLQQNIGANEGGSGGDGRGKQTTWRQQSCSRVLEKALKKQKKDKLKVEFEEHTGGSLGENGKWFNNLIAQIVRDTISPRITNWEDVSLAEKQLIFDRLDNKFEYEKTNLVIAEVERLAMRAIREGRCKMRRHWKQLGGLGNKDSPKRKPYKGEISEKNTNNRFNRPLEGAHGSKTLVQHYHIAADPVTGELPSVVDTFEKFFHKGGQWKNDWAAQKHAEMVDLRLTQSESEEFTSTVDNVRQPKDVNIMTQVLGSRSRYVKGLGPLPKLSVVGGSRATNISSRHHDDYGKFTTMQKTIDEQNLTIREQHQKFEALLHQLQQVIPGFSFQPPPTCSSIRPPPPPPPPPSSTM</sequence>
<reference evidence="4 5" key="1">
    <citation type="submission" date="2020-08" db="EMBL/GenBank/DDBJ databases">
        <title>Plant Genome Project.</title>
        <authorList>
            <person name="Zhang R.-G."/>
        </authorList>
    </citation>
    <scope>NUCLEOTIDE SEQUENCE [LARGE SCALE GENOMIC DNA]</scope>
    <source>
        <tissue evidence="4">Rhizome</tissue>
    </source>
</reference>
<dbReference type="InterPro" id="IPR029480">
    <property type="entry name" value="Transpos_assoc"/>
</dbReference>
<dbReference type="Pfam" id="PF13952">
    <property type="entry name" value="DUF4216"/>
    <property type="match status" value="1"/>
</dbReference>
<feature type="compositionally biased region" description="Basic and acidic residues" evidence="1">
    <location>
        <begin position="485"/>
        <end position="498"/>
    </location>
</feature>
<feature type="compositionally biased region" description="Pro residues" evidence="1">
    <location>
        <begin position="671"/>
        <end position="693"/>
    </location>
</feature>
<evidence type="ECO:0000313" key="4">
    <source>
        <dbReference type="EMBL" id="KAG6509407.1"/>
    </source>
</evidence>
<feature type="domain" description="DUF4216" evidence="2">
    <location>
        <begin position="204"/>
        <end position="276"/>
    </location>
</feature>
<evidence type="ECO:0008006" key="6">
    <source>
        <dbReference type="Google" id="ProtNLM"/>
    </source>
</evidence>
<proteinExistence type="predicted"/>
<keyword evidence="5" id="KW-1185">Reference proteome</keyword>
<name>A0A8J5GMJ8_ZINOF</name>
<feature type="region of interest" description="Disordered" evidence="1">
    <location>
        <begin position="347"/>
        <end position="367"/>
    </location>
</feature>
<dbReference type="EMBL" id="JACMSC010000008">
    <property type="protein sequence ID" value="KAG6509407.1"/>
    <property type="molecule type" value="Genomic_DNA"/>
</dbReference>
<evidence type="ECO:0000259" key="2">
    <source>
        <dbReference type="Pfam" id="PF13952"/>
    </source>
</evidence>
<feature type="region of interest" description="Disordered" evidence="1">
    <location>
        <begin position="478"/>
        <end position="511"/>
    </location>
</feature>
<evidence type="ECO:0000256" key="1">
    <source>
        <dbReference type="SAM" id="MobiDB-lite"/>
    </source>
</evidence>
<evidence type="ECO:0000259" key="3">
    <source>
        <dbReference type="Pfam" id="PF13963"/>
    </source>
</evidence>
<evidence type="ECO:0000313" key="5">
    <source>
        <dbReference type="Proteomes" id="UP000734854"/>
    </source>
</evidence>
<gene>
    <name evidence="4" type="ORF">ZIOFF_027395</name>
</gene>